<comment type="subunit">
    <text evidence="15">Interacts with a broad range of peroxisomal membrane proteins, including PEX3, PEX10, PEX11A, PEX11B, PEX12, PEX13, PEX14 and PEX16, PXMP2/PMP22, PXMP4/PMP24, SLC25A17/PMP34, ABCD1/ALDP, ABCD2/ALDRP, and ABCD3/PMP70. Also interacts with the tumor suppressor CDKN2A/p19ARF.</text>
</comment>
<evidence type="ECO:0000256" key="8">
    <source>
        <dbReference type="ARBA" id="ARBA00022553"/>
    </source>
</evidence>
<dbReference type="InterPro" id="IPR038322">
    <property type="entry name" value="Pex19_C_sf"/>
</dbReference>
<feature type="transmembrane region" description="Helical" evidence="19">
    <location>
        <begin position="263"/>
        <end position="280"/>
    </location>
</feature>
<dbReference type="GO" id="GO:0005778">
    <property type="term" value="C:peroxisomal membrane"/>
    <property type="evidence" value="ECO:0007669"/>
    <property type="project" value="UniProtKB-SubCell"/>
</dbReference>
<dbReference type="InterPro" id="IPR006708">
    <property type="entry name" value="Pex19"/>
</dbReference>
<keyword evidence="10" id="KW-0007">Acetylation</keyword>
<reference evidence="21" key="3">
    <citation type="submission" date="2018-12" db="EMBL/GenBank/DDBJ databases">
        <title>G10K-VGP greater horseshoe bat female genome, primary haplotype.</title>
        <authorList>
            <person name="Teeling E."/>
            <person name="Myers G."/>
            <person name="Vernes S."/>
            <person name="Pippel M."/>
            <person name="Winkler S."/>
            <person name="Fedrigo O."/>
            <person name="Rhie A."/>
            <person name="Koren S."/>
            <person name="Phillippy A."/>
            <person name="Lewin H."/>
            <person name="Damas J."/>
            <person name="Howe K."/>
            <person name="Mountcastle J."/>
            <person name="Jarvis E.D."/>
        </authorList>
    </citation>
    <scope>NUCLEOTIDE SEQUENCE [LARGE SCALE GENOMIC DNA]</scope>
</reference>
<comment type="similarity">
    <text evidence="4">Belongs to the peroxin-19 family.</text>
</comment>
<evidence type="ECO:0000256" key="10">
    <source>
        <dbReference type="ARBA" id="ARBA00022990"/>
    </source>
</evidence>
<evidence type="ECO:0000256" key="11">
    <source>
        <dbReference type="ARBA" id="ARBA00023136"/>
    </source>
</evidence>
<dbReference type="Pfam" id="PF04614">
    <property type="entry name" value="Pex19"/>
    <property type="match status" value="1"/>
</dbReference>
<evidence type="ECO:0000256" key="1">
    <source>
        <dbReference type="ARBA" id="ARBA00003055"/>
    </source>
</evidence>
<evidence type="ECO:0000256" key="17">
    <source>
        <dbReference type="ARBA" id="ARBA00032710"/>
    </source>
</evidence>
<dbReference type="GO" id="GO:0036105">
    <property type="term" value="F:peroxisome membrane class-1 targeting sequence binding"/>
    <property type="evidence" value="ECO:0007669"/>
    <property type="project" value="Ensembl"/>
</dbReference>
<evidence type="ECO:0000256" key="12">
    <source>
        <dbReference type="ARBA" id="ARBA00023140"/>
    </source>
</evidence>
<evidence type="ECO:0000256" key="16">
    <source>
        <dbReference type="ARBA" id="ARBA00029688"/>
    </source>
</evidence>
<keyword evidence="7" id="KW-0963">Cytoplasm</keyword>
<dbReference type="Ensembl" id="ENSRFET00010030828.1">
    <property type="protein sequence ID" value="ENSRFEP00010028391.1"/>
    <property type="gene ID" value="ENSRFEG00010018882.1"/>
</dbReference>
<evidence type="ECO:0000256" key="6">
    <source>
        <dbReference type="ARBA" id="ARBA00022481"/>
    </source>
</evidence>
<dbReference type="PANTHER" id="PTHR12774:SF2">
    <property type="entry name" value="PEROXISOMAL BIOGENESIS FACTOR 19"/>
    <property type="match status" value="1"/>
</dbReference>
<evidence type="ECO:0000256" key="7">
    <source>
        <dbReference type="ARBA" id="ARBA00022490"/>
    </source>
</evidence>
<evidence type="ECO:0000256" key="15">
    <source>
        <dbReference type="ARBA" id="ARBA00025898"/>
    </source>
</evidence>
<accession>A0A671FS64</accession>
<dbReference type="PANTHER" id="PTHR12774">
    <property type="entry name" value="PEROXISOMAL BIOGENESIS FACTOR 19"/>
    <property type="match status" value="1"/>
</dbReference>
<reference evidence="20 21" key="1">
    <citation type="journal article" date="2015" name="Annu Rev Anim Biosci">
        <title>The Genome 10K Project: a way forward.</title>
        <authorList>
            <person name="Koepfli K.P."/>
            <person name="Paten B."/>
            <person name="O'Brien S.J."/>
            <person name="Koepfli K.P."/>
            <person name="Paten B."/>
            <person name="Antunes A."/>
            <person name="Belov K."/>
            <person name="Bustamante C."/>
            <person name="Castoe T.A."/>
            <person name="Clawson H."/>
            <person name="Crawford A.J."/>
            <person name="Diekhans M."/>
            <person name="Distel D."/>
            <person name="Durbin R."/>
            <person name="Earl D."/>
            <person name="Fujita M.K."/>
            <person name="Gamble T."/>
            <person name="Georges A."/>
            <person name="Gemmell N."/>
            <person name="Gilbert M.T."/>
            <person name="Graves J.M."/>
            <person name="Green R.E."/>
            <person name="Hickey G."/>
            <person name="Jarvis E.D."/>
            <person name="Johnson W."/>
            <person name="Komissarov A."/>
            <person name="Korf I."/>
            <person name="Kuhn R."/>
            <person name="Larkin D.M."/>
            <person name="Lewin H."/>
            <person name="Lopez J.V."/>
            <person name="Ma J."/>
            <person name="Marques-Bonet T."/>
            <person name="Miller W."/>
            <person name="Murphy R."/>
            <person name="Pevzner P."/>
            <person name="Shapiro B."/>
            <person name="Steiner C."/>
            <person name="Tamazian G."/>
            <person name="Venkatesh B."/>
            <person name="Wang J."/>
            <person name="Wayne R."/>
            <person name="Wiley E."/>
            <person name="Yang H."/>
            <person name="Zhang G."/>
            <person name="Haussler D."/>
            <person name="Ryder O."/>
            <person name="O'Brien S.J."/>
        </authorList>
    </citation>
    <scope>NUCLEOTIDE SEQUENCE</scope>
</reference>
<dbReference type="Gene3D" id="1.20.120.900">
    <property type="entry name" value="Pex19, mPTS binding domain"/>
    <property type="match status" value="1"/>
</dbReference>
<proteinExistence type="inferred from homology"/>
<dbReference type="FunCoup" id="A0A671FS64">
    <property type="interactions" value="2126"/>
</dbReference>
<dbReference type="GeneTree" id="ENSGT00390000010993"/>
<dbReference type="GO" id="GO:0016559">
    <property type="term" value="P:peroxisome fission"/>
    <property type="evidence" value="ECO:0007669"/>
    <property type="project" value="Ensembl"/>
</dbReference>
<evidence type="ECO:0000256" key="14">
    <source>
        <dbReference type="ARBA" id="ARBA00023289"/>
    </source>
</evidence>
<dbReference type="GO" id="GO:0006625">
    <property type="term" value="P:protein targeting to peroxisome"/>
    <property type="evidence" value="ECO:0007669"/>
    <property type="project" value="Ensembl"/>
</dbReference>
<keyword evidence="14" id="KW-0636">Prenylation</keyword>
<keyword evidence="11 19" id="KW-0472">Membrane</keyword>
<evidence type="ECO:0000256" key="13">
    <source>
        <dbReference type="ARBA" id="ARBA00023288"/>
    </source>
</evidence>
<keyword evidence="13" id="KW-0449">Lipoprotein</keyword>
<reference evidence="20" key="5">
    <citation type="submission" date="2025-09" db="UniProtKB">
        <authorList>
            <consortium name="Ensembl"/>
        </authorList>
    </citation>
    <scope>IDENTIFICATION</scope>
</reference>
<dbReference type="AlphaFoldDB" id="A0A671FS64"/>
<dbReference type="GO" id="GO:0050821">
    <property type="term" value="P:protein stabilization"/>
    <property type="evidence" value="ECO:0007669"/>
    <property type="project" value="Ensembl"/>
</dbReference>
<keyword evidence="19" id="KW-0812">Transmembrane</keyword>
<reference evidence="20" key="4">
    <citation type="submission" date="2025-08" db="UniProtKB">
        <authorList>
            <consortium name="Ensembl"/>
        </authorList>
    </citation>
    <scope>IDENTIFICATION</scope>
</reference>
<dbReference type="GO" id="GO:0045046">
    <property type="term" value="P:protein import into peroxisome membrane"/>
    <property type="evidence" value="ECO:0007669"/>
    <property type="project" value="Ensembl"/>
</dbReference>
<dbReference type="GO" id="GO:0006457">
    <property type="term" value="P:protein folding"/>
    <property type="evidence" value="ECO:0007669"/>
    <property type="project" value="Ensembl"/>
</dbReference>
<evidence type="ECO:0000313" key="21">
    <source>
        <dbReference type="Proteomes" id="UP000472240"/>
    </source>
</evidence>
<organism evidence="20 21">
    <name type="scientific">Rhinolophus ferrumequinum</name>
    <name type="common">Greater horseshoe bat</name>
    <dbReference type="NCBI Taxonomy" id="59479"/>
    <lineage>
        <taxon>Eukaryota</taxon>
        <taxon>Metazoa</taxon>
        <taxon>Chordata</taxon>
        <taxon>Craniata</taxon>
        <taxon>Vertebrata</taxon>
        <taxon>Euteleostomi</taxon>
        <taxon>Mammalia</taxon>
        <taxon>Eutheria</taxon>
        <taxon>Laurasiatheria</taxon>
        <taxon>Chiroptera</taxon>
        <taxon>Yinpterochiroptera</taxon>
        <taxon>Rhinolophoidea</taxon>
        <taxon>Rhinolophidae</taxon>
        <taxon>Rhinolophinae</taxon>
        <taxon>Rhinolophus</taxon>
    </lineage>
</organism>
<comment type="subcellular location">
    <subcellularLocation>
        <location evidence="3">Cytoplasm</location>
    </subcellularLocation>
    <subcellularLocation>
        <location evidence="2">Peroxisome membrane</location>
        <topology evidence="2">Lipid-anchor</topology>
        <orientation evidence="2">Cytoplasmic side</orientation>
    </subcellularLocation>
</comment>
<evidence type="ECO:0000256" key="19">
    <source>
        <dbReference type="SAM" id="Phobius"/>
    </source>
</evidence>
<keyword evidence="19" id="KW-1133">Transmembrane helix</keyword>
<gene>
    <name evidence="20" type="primary">PEX19</name>
</gene>
<feature type="transmembrane region" description="Helical" evidence="19">
    <location>
        <begin position="313"/>
        <end position="334"/>
    </location>
</feature>
<dbReference type="GO" id="GO:0140597">
    <property type="term" value="F:protein carrier chaperone"/>
    <property type="evidence" value="ECO:0007669"/>
    <property type="project" value="Ensembl"/>
</dbReference>
<keyword evidence="6" id="KW-0488">Methylation</keyword>
<feature type="region of interest" description="Disordered" evidence="18">
    <location>
        <begin position="21"/>
        <end position="61"/>
    </location>
</feature>
<dbReference type="Proteomes" id="UP000472240">
    <property type="component" value="Chromosome 22"/>
</dbReference>
<name>A0A671FS64_RHIFE</name>
<reference evidence="20 21" key="2">
    <citation type="journal article" date="2018" name="Annu Rev Anim Biosci">
        <title>Bat Biology, Genomes, and the Bat1K Project: To Generate Chromosome-Level Genomes for All Living Bat Species.</title>
        <authorList>
            <person name="Teeling E.C."/>
            <person name="Vernes S.C."/>
            <person name="Davalos L.M."/>
            <person name="Ray D.A."/>
            <person name="Gilbert M.T.P."/>
            <person name="Myers E."/>
        </authorList>
    </citation>
    <scope>NUCLEOTIDE SEQUENCE</scope>
</reference>
<keyword evidence="12" id="KW-0576">Peroxisome</keyword>
<dbReference type="GO" id="GO:0051117">
    <property type="term" value="F:ATPase binding"/>
    <property type="evidence" value="ECO:0007669"/>
    <property type="project" value="Ensembl"/>
</dbReference>
<dbReference type="OMA" id="YEPMKEM"/>
<evidence type="ECO:0000256" key="9">
    <source>
        <dbReference type="ARBA" id="ARBA00022593"/>
    </source>
</evidence>
<evidence type="ECO:0000256" key="5">
    <source>
        <dbReference type="ARBA" id="ARBA00015758"/>
    </source>
</evidence>
<keyword evidence="9" id="KW-0962">Peroxisome biogenesis</keyword>
<protein>
    <recommendedName>
        <fullName evidence="5">Peroxisomal biogenesis factor 19</fullName>
    </recommendedName>
    <alternativeName>
        <fullName evidence="16">Peroxin-19</fullName>
    </alternativeName>
    <alternativeName>
        <fullName evidence="17">Peroxisomal farnesylated protein</fullName>
    </alternativeName>
</protein>
<dbReference type="InParanoid" id="A0A671FS64"/>
<comment type="function">
    <text evidence="1">Necessary for early peroxisomal biogenesis. Acts both as a cytosolic chaperone and as an import receptor for peroxisomal membrane proteins (PMPs). Binds and stabilizes newly synthesized PMPs in the cytoplasm by interacting with their hydrophobic membrane-spanning domains, and targets them to the peroxisome membrane by binding to the integral membrane protein PEX3. Excludes CDKN2A from the nucleus and prevents its interaction with MDM2, which results in active degradation of TP53.</text>
</comment>
<evidence type="ECO:0000256" key="2">
    <source>
        <dbReference type="ARBA" id="ARBA00004405"/>
    </source>
</evidence>
<dbReference type="GO" id="GO:0005829">
    <property type="term" value="C:cytosol"/>
    <property type="evidence" value="ECO:0007669"/>
    <property type="project" value="Ensembl"/>
</dbReference>
<dbReference type="GO" id="GO:0032991">
    <property type="term" value="C:protein-containing complex"/>
    <property type="evidence" value="ECO:0007669"/>
    <property type="project" value="Ensembl"/>
</dbReference>
<dbReference type="GO" id="GO:0005654">
    <property type="term" value="C:nucleoplasm"/>
    <property type="evidence" value="ECO:0007669"/>
    <property type="project" value="Ensembl"/>
</dbReference>
<sequence length="358" mass="39667">MAAAEEDCAVSAEADRELEELLESALDDFDKAKPSPAPPPTTTAPDASGTQKRSPGDTAKDALFASQEKFFQELFDSELASQATAEFEKAMKELAEEEPHLVEQFQKLSEAAGRVGSDATSQQEFTSCLKETLSGLAKNATDLQNSGMSEEELTKAMEGLGMDEGEGEGNILPIMQSIMQNLLSKDVLYPSLREITEKYPEWLQSHQESLPPEQFEKYQKQHSVMGKICEQFEAETPTDSEATQKARFETVLDLMQQVRPPSVFCLLVVSTWVFGGGGIWEGGHTVKPRWMREPNRGHIAQSSGESIETMAQILLLLYCVLEFFSVLPFFFLILQLQDLGHPPKELAGEMVSISSPRF</sequence>
<evidence type="ECO:0000256" key="4">
    <source>
        <dbReference type="ARBA" id="ARBA00006326"/>
    </source>
</evidence>
<dbReference type="FunFam" id="1.20.120.900:FF:000001">
    <property type="entry name" value="Putative peroxisomal biogenesis factor 19"/>
    <property type="match status" value="1"/>
</dbReference>
<keyword evidence="21" id="KW-1185">Reference proteome</keyword>
<evidence type="ECO:0000313" key="20">
    <source>
        <dbReference type="Ensembl" id="ENSRFEP00010028391.1"/>
    </source>
</evidence>
<evidence type="ECO:0000256" key="18">
    <source>
        <dbReference type="SAM" id="MobiDB-lite"/>
    </source>
</evidence>
<keyword evidence="8" id="KW-0597">Phosphoprotein</keyword>
<evidence type="ECO:0000256" key="3">
    <source>
        <dbReference type="ARBA" id="ARBA00004496"/>
    </source>
</evidence>